<organism evidence="3 4">
    <name type="scientific">Apibacter muscae</name>
    <dbReference type="NCBI Taxonomy" id="2509004"/>
    <lineage>
        <taxon>Bacteria</taxon>
        <taxon>Pseudomonadati</taxon>
        <taxon>Bacteroidota</taxon>
        <taxon>Flavobacteriia</taxon>
        <taxon>Flavobacteriales</taxon>
        <taxon>Weeksellaceae</taxon>
        <taxon>Apibacter</taxon>
    </lineage>
</organism>
<evidence type="ECO:0000313" key="4">
    <source>
        <dbReference type="Proteomes" id="UP000319499"/>
    </source>
</evidence>
<feature type="domain" description="OmpA-like" evidence="2">
    <location>
        <begin position="315"/>
        <end position="423"/>
    </location>
</feature>
<keyword evidence="1" id="KW-0472">Membrane</keyword>
<proteinExistence type="predicted"/>
<dbReference type="RefSeq" id="WP_146291712.1">
    <property type="nucleotide sequence ID" value="NZ_SELH01000013.1"/>
</dbReference>
<dbReference type="InterPro" id="IPR006665">
    <property type="entry name" value="OmpA-like"/>
</dbReference>
<name>A0A563DII0_9FLAO</name>
<evidence type="ECO:0000256" key="1">
    <source>
        <dbReference type="PROSITE-ProRule" id="PRU00473"/>
    </source>
</evidence>
<sequence length="921" mass="104713">MPRGVAKISYIDPSKTGNVSNIQKVIPYSNRIEVKISTFQSVEIPFFVEQWLNDTKNSDKLKPVTWLEQTENRKKIISTTKIRSGFYFFFTIKRKYCGLKSHYIEASLSGYQDFNRETGIYVRGICDFKITDCTWSLFKYGSDIRAEHKCFYGEKIWLRLQTEGMNGYKNVKIEVYRALKKLENTPKDPLVATFTASVINGEINTEVKTTAWYNIIDRQPEEYFYLRVRNPENKISHVVDTNGKYFTGRFLVFVNRLNVAPSVSNNTTPTKLGEPSVSSAQAESCRFEEIVITETHGKEKNIYSIFNSHTPHQIPGFKIYDAKTIVYFLKNTISFSNEHMPELTAVLQYAMQYKSQLKITGFASSEGNLEYNNKIALQRAEAIRDFFVANGMNKNQITLFYKIQKTEWKEQARKAEITFKLFNFSNTTLTYATVAPSTTPNNLTIKVNDFNTLTCFIEKNNVQTPHSRKIWTKYNLEKSAEGDSIVLPLTSKLSTYNVAPLFQYIWPGSTHCYKYTEVHIHSCAFYSDTSQPTLALHVYPDIKWTLEFFLNLTNDLSVKWQNFNKVQHKEYQKKAGKIGAEKRWKQKEVSFGFSLKSEWDKKGKKFNQTQDLTYSYETKFKKLYDLFSSLGSMAEGITSKTKGSVRSISPKGIPVSFAVKPPNVKLSGSWYLERVRNKAGNTVLGTSVDINFNADPLIGLEITIDLLGTAVFLAAGAISGGTAAKGITKLYQQIQKYLKEGINFGNDNAKFTANVDIYMDLVITSTIKTGIGFQFNTAGKREDALTKIEATNTLKVEFKVGVKIKGEFAVVTVKADAYFEASGSGESSITFGHTINYDDKGLYYRPQLGFDGLDAEYIIYISVGLAMKIAKDKNKVETERKGSQWEIARGNYEGVIPKFDVIEELEKLFDTDANIPLIKNK</sequence>
<keyword evidence="4" id="KW-1185">Reference proteome</keyword>
<dbReference type="Gene3D" id="3.30.1330.60">
    <property type="entry name" value="OmpA-like domain"/>
    <property type="match status" value="1"/>
</dbReference>
<gene>
    <name evidence="3" type="ORF">ETU09_02645</name>
</gene>
<comment type="caution">
    <text evidence="3">The sequence shown here is derived from an EMBL/GenBank/DDBJ whole genome shotgun (WGS) entry which is preliminary data.</text>
</comment>
<dbReference type="OrthoDB" id="719419at2"/>
<evidence type="ECO:0000259" key="2">
    <source>
        <dbReference type="PROSITE" id="PS51123"/>
    </source>
</evidence>
<dbReference type="SUPFAM" id="SSF103088">
    <property type="entry name" value="OmpA-like"/>
    <property type="match status" value="1"/>
</dbReference>
<protein>
    <recommendedName>
        <fullName evidence="2">OmpA-like domain-containing protein</fullName>
    </recommendedName>
</protein>
<dbReference type="Pfam" id="PF00691">
    <property type="entry name" value="OmpA"/>
    <property type="match status" value="1"/>
</dbReference>
<reference evidence="3 4" key="1">
    <citation type="submission" date="2019-02" db="EMBL/GenBank/DDBJ databases">
        <title>Apibacter muscae sp. nov.: a novel member of the house fly microbiota.</title>
        <authorList>
            <person name="Park R."/>
        </authorList>
    </citation>
    <scope>NUCLEOTIDE SEQUENCE [LARGE SCALE GENOMIC DNA]</scope>
    <source>
        <strain evidence="3 4">AL1</strain>
    </source>
</reference>
<dbReference type="EMBL" id="SELH01000013">
    <property type="protein sequence ID" value="TWP29899.1"/>
    <property type="molecule type" value="Genomic_DNA"/>
</dbReference>
<dbReference type="Proteomes" id="UP000319499">
    <property type="component" value="Unassembled WGS sequence"/>
</dbReference>
<dbReference type="AlphaFoldDB" id="A0A563DII0"/>
<evidence type="ECO:0000313" key="3">
    <source>
        <dbReference type="EMBL" id="TWP29899.1"/>
    </source>
</evidence>
<dbReference type="PROSITE" id="PS51123">
    <property type="entry name" value="OMPA_2"/>
    <property type="match status" value="1"/>
</dbReference>
<accession>A0A563DII0</accession>
<dbReference type="GO" id="GO:0016020">
    <property type="term" value="C:membrane"/>
    <property type="evidence" value="ECO:0007669"/>
    <property type="project" value="UniProtKB-UniRule"/>
</dbReference>
<dbReference type="InterPro" id="IPR036737">
    <property type="entry name" value="OmpA-like_sf"/>
</dbReference>